<dbReference type="PROSITE" id="PS00036">
    <property type="entry name" value="BZIP_BASIC"/>
    <property type="match status" value="1"/>
</dbReference>
<dbReference type="AlphaFoldDB" id="A0A3B3RZB9"/>
<keyword evidence="7" id="KW-0238">DNA-binding</keyword>
<dbReference type="OrthoDB" id="5847285at2759"/>
<evidence type="ECO:0000256" key="1">
    <source>
        <dbReference type="ARBA" id="ARBA00004123"/>
    </source>
</evidence>
<dbReference type="GO" id="GO:0001228">
    <property type="term" value="F:DNA-binding transcription activator activity, RNA polymerase II-specific"/>
    <property type="evidence" value="ECO:0007669"/>
    <property type="project" value="TreeGrafter"/>
</dbReference>
<evidence type="ECO:0000256" key="2">
    <source>
        <dbReference type="ARBA" id="ARBA00007163"/>
    </source>
</evidence>
<dbReference type="CDD" id="cd14692">
    <property type="entry name" value="bZIP_ATF4"/>
    <property type="match status" value="1"/>
</dbReference>
<feature type="compositionally biased region" description="Polar residues" evidence="13">
    <location>
        <begin position="295"/>
        <end position="305"/>
    </location>
</feature>
<feature type="region of interest" description="Disordered" evidence="13">
    <location>
        <begin position="35"/>
        <end position="66"/>
    </location>
</feature>
<dbReference type="SMART" id="SM00338">
    <property type="entry name" value="BRLZ"/>
    <property type="match status" value="1"/>
</dbReference>
<dbReference type="GeneTree" id="ENSGT00530000063801"/>
<comment type="subcellular location">
    <subcellularLocation>
        <location evidence="1">Nucleus</location>
    </subcellularLocation>
</comment>
<organism evidence="15 16">
    <name type="scientific">Paramormyrops kingsleyae</name>
    <dbReference type="NCBI Taxonomy" id="1676925"/>
    <lineage>
        <taxon>Eukaryota</taxon>
        <taxon>Metazoa</taxon>
        <taxon>Chordata</taxon>
        <taxon>Craniata</taxon>
        <taxon>Vertebrata</taxon>
        <taxon>Euteleostomi</taxon>
        <taxon>Actinopterygii</taxon>
        <taxon>Neopterygii</taxon>
        <taxon>Teleostei</taxon>
        <taxon>Osteoglossocephala</taxon>
        <taxon>Osteoglossomorpha</taxon>
        <taxon>Osteoglossiformes</taxon>
        <taxon>Mormyridae</taxon>
        <taxon>Paramormyrops</taxon>
    </lineage>
</organism>
<proteinExistence type="inferred from homology"/>
<evidence type="ECO:0000256" key="6">
    <source>
        <dbReference type="ARBA" id="ARBA00023108"/>
    </source>
</evidence>
<keyword evidence="9" id="KW-0804">Transcription</keyword>
<dbReference type="SUPFAM" id="SSF57959">
    <property type="entry name" value="Leucine zipper domain"/>
    <property type="match status" value="1"/>
</dbReference>
<dbReference type="PANTHER" id="PTHR13044:SF2">
    <property type="entry name" value="CYCLIC AMP-DEPENDENT TRANSCRIPTION FACTOR ATF-4"/>
    <property type="match status" value="1"/>
</dbReference>
<accession>A0A3B3RZB9</accession>
<keyword evidence="6" id="KW-0090">Biological rhythms</keyword>
<evidence type="ECO:0000256" key="12">
    <source>
        <dbReference type="SAM" id="Coils"/>
    </source>
</evidence>
<evidence type="ECO:0000256" key="4">
    <source>
        <dbReference type="ARBA" id="ARBA00022491"/>
    </source>
</evidence>
<dbReference type="Proteomes" id="UP000261540">
    <property type="component" value="Unplaced"/>
</dbReference>
<keyword evidence="5" id="KW-0805">Transcription regulation</keyword>
<feature type="region of interest" description="Disordered" evidence="13">
    <location>
        <begin position="286"/>
        <end position="326"/>
    </location>
</feature>
<evidence type="ECO:0000256" key="3">
    <source>
        <dbReference type="ARBA" id="ARBA00018846"/>
    </source>
</evidence>
<evidence type="ECO:0000256" key="5">
    <source>
        <dbReference type="ARBA" id="ARBA00023015"/>
    </source>
</evidence>
<evidence type="ECO:0000313" key="16">
    <source>
        <dbReference type="Proteomes" id="UP000261540"/>
    </source>
</evidence>
<feature type="compositionally biased region" description="Pro residues" evidence="13">
    <location>
        <begin position="193"/>
        <end position="206"/>
    </location>
</feature>
<dbReference type="GO" id="GO:1990589">
    <property type="term" value="C:ATF4-CREB1 transcription factor complex"/>
    <property type="evidence" value="ECO:0007669"/>
    <property type="project" value="TreeGrafter"/>
</dbReference>
<keyword evidence="16" id="KW-1185">Reference proteome</keyword>
<dbReference type="GO" id="GO:1990590">
    <property type="term" value="C:ATF1-ATF4 transcription factor complex"/>
    <property type="evidence" value="ECO:0007669"/>
    <property type="project" value="TreeGrafter"/>
</dbReference>
<reference evidence="15" key="1">
    <citation type="submission" date="2025-08" db="UniProtKB">
        <authorList>
            <consortium name="Ensembl"/>
        </authorList>
    </citation>
    <scope>IDENTIFICATION</scope>
</reference>
<dbReference type="GO" id="GO:0048511">
    <property type="term" value="P:rhythmic process"/>
    <property type="evidence" value="ECO:0007669"/>
    <property type="project" value="UniProtKB-KW"/>
</dbReference>
<dbReference type="InterPro" id="IPR004827">
    <property type="entry name" value="bZIP"/>
</dbReference>
<feature type="coiled-coil region" evidence="12">
    <location>
        <begin position="352"/>
        <end position="403"/>
    </location>
</feature>
<dbReference type="STRING" id="1676925.ENSPKIP00000023812"/>
<dbReference type="PANTHER" id="PTHR13044">
    <property type="entry name" value="ACTIVATING TRANSCRIPTION FACTOR ATF 4/5"/>
    <property type="match status" value="1"/>
</dbReference>
<sequence length="406" mass="43573">MSLSSRLCPADAGTLWGGLYQTVDPLGSLLDEDEDSLAEGVSSPFSSSPSYTHTIPASPSPIVSPPSPHLSLLGDKVESDLLSLPWLSDELLDATISPDARREDAFSGMDWMAEKIDLSEFDLDSLVGSCDADEVPTSPESLTSSLEPHMDLDPQPEPSPFSTSIAEEVDVSLSEDLSFPSAVPEKMEVNIEPPSPVPSPSLPPSSPSFTLDLGSEVDVSESEKMVPVDSTPVPKLILSFSPSLVLLLSPGEKLPAIHSMATVTPDDHSDSGISSVAESLQHEPCLSPLGHAVGSSRTKPYSPSSKPAAVSTGKVKSASTRTGPKVVEKKLKKMEQNKTAATRYRQKKRTEQEALVAECTELETRNRELEEKAESISKEIHYLKDLMEEVRNAKNRRSKGGNRAAS</sequence>
<reference evidence="15" key="2">
    <citation type="submission" date="2025-09" db="UniProtKB">
        <authorList>
            <consortium name="Ensembl"/>
        </authorList>
    </citation>
    <scope>IDENTIFICATION</scope>
</reference>
<evidence type="ECO:0000256" key="8">
    <source>
        <dbReference type="ARBA" id="ARBA00023159"/>
    </source>
</evidence>
<feature type="domain" description="BZIP" evidence="14">
    <location>
        <begin position="327"/>
        <end position="390"/>
    </location>
</feature>
<evidence type="ECO:0000259" key="14">
    <source>
        <dbReference type="PROSITE" id="PS50217"/>
    </source>
</evidence>
<keyword evidence="10" id="KW-0539">Nucleus</keyword>
<feature type="region of interest" description="Disordered" evidence="13">
    <location>
        <begin position="189"/>
        <end position="208"/>
    </location>
</feature>
<dbReference type="InterPro" id="IPR046347">
    <property type="entry name" value="bZIP_sf"/>
</dbReference>
<evidence type="ECO:0000256" key="11">
    <source>
        <dbReference type="ARBA" id="ARBA00032136"/>
    </source>
</evidence>
<dbReference type="FunFam" id="1.20.5.170:FF:000021">
    <property type="entry name" value="Cyclic AMP-dependent transcription factor ATF-4"/>
    <property type="match status" value="1"/>
</dbReference>
<evidence type="ECO:0000256" key="7">
    <source>
        <dbReference type="ARBA" id="ARBA00023125"/>
    </source>
</evidence>
<dbReference type="GO" id="GO:0042981">
    <property type="term" value="P:regulation of apoptotic process"/>
    <property type="evidence" value="ECO:0007669"/>
    <property type="project" value="UniProtKB-ARBA"/>
</dbReference>
<evidence type="ECO:0000256" key="13">
    <source>
        <dbReference type="SAM" id="MobiDB-lite"/>
    </source>
</evidence>
<keyword evidence="8" id="KW-0010">Activator</keyword>
<evidence type="ECO:0000256" key="9">
    <source>
        <dbReference type="ARBA" id="ARBA00023163"/>
    </source>
</evidence>
<feature type="compositionally biased region" description="Low complexity" evidence="13">
    <location>
        <begin position="42"/>
        <end position="57"/>
    </location>
</feature>
<comment type="similarity">
    <text evidence="2">Belongs to the bZIP family.</text>
</comment>
<protein>
    <recommendedName>
        <fullName evidence="3">Cyclic AMP-dependent transcription factor ATF-4</fullName>
    </recommendedName>
    <alternativeName>
        <fullName evidence="11">Activating transcription factor 4</fullName>
    </alternativeName>
</protein>
<name>A0A3B3RZB9_9TELE</name>
<keyword evidence="12" id="KW-0175">Coiled coil</keyword>
<dbReference type="PROSITE" id="PS50217">
    <property type="entry name" value="BZIP"/>
    <property type="match status" value="1"/>
</dbReference>
<dbReference type="Gene3D" id="1.20.5.170">
    <property type="match status" value="1"/>
</dbReference>
<feature type="region of interest" description="Disordered" evidence="13">
    <location>
        <begin position="130"/>
        <end position="162"/>
    </location>
</feature>
<evidence type="ECO:0000256" key="10">
    <source>
        <dbReference type="ARBA" id="ARBA00023242"/>
    </source>
</evidence>
<keyword evidence="4" id="KW-0678">Repressor</keyword>
<dbReference type="GO" id="GO:0000977">
    <property type="term" value="F:RNA polymerase II transcription regulatory region sequence-specific DNA binding"/>
    <property type="evidence" value="ECO:0007669"/>
    <property type="project" value="TreeGrafter"/>
</dbReference>
<dbReference type="Ensembl" id="ENSPKIT00000004504.1">
    <property type="protein sequence ID" value="ENSPKIP00000023812.1"/>
    <property type="gene ID" value="ENSPKIG00000007307.1"/>
</dbReference>
<evidence type="ECO:0000313" key="15">
    <source>
        <dbReference type="Ensembl" id="ENSPKIP00000023812.1"/>
    </source>
</evidence>
<dbReference type="Pfam" id="PF00170">
    <property type="entry name" value="bZIP_1"/>
    <property type="match status" value="1"/>
</dbReference>